<evidence type="ECO:0000313" key="2">
    <source>
        <dbReference type="Proteomes" id="UP000515369"/>
    </source>
</evidence>
<organism evidence="1 2">
    <name type="scientific">Spirosoma foliorum</name>
    <dbReference type="NCBI Taxonomy" id="2710596"/>
    <lineage>
        <taxon>Bacteria</taxon>
        <taxon>Pseudomonadati</taxon>
        <taxon>Bacteroidota</taxon>
        <taxon>Cytophagia</taxon>
        <taxon>Cytophagales</taxon>
        <taxon>Cytophagaceae</taxon>
        <taxon>Spirosoma</taxon>
    </lineage>
</organism>
<dbReference type="Proteomes" id="UP000515369">
    <property type="component" value="Chromosome"/>
</dbReference>
<sequence length="780" mass="90442">METAFTFPKIDDLPLQFQLSFRPFVAFLKAQQQQCTSSDGLYELYTYLINQFSAAVALQDAHEGQLDQTHLKELFQLATIAVLPLDHARQKIAYSFGLPVPLTIYHYSNAFEQLMDQSPDFLLTLPNQIRVQERQRFVYQIVLNKCYGLQISKDNGPSFRFQNKRDGLVKYYQLDINQSFMEPHFDRELPPLQQAWVDFVQHATPLPADVPPLPLDEFRFEGFSFFMMEDVTESETIQQLQDVFAHLHSDTEPIIYQRFESALRNLCGQPDLQIGLVSLPQVNGKFVYHPDAKTRSVFLRNTDMHLDGVEDPRAQQMITQLFSNPVPHIFSNLNGLPEVKRQVFHKQGIRSFMMYPISVANEVLGLLEMGSPHENGLNETVLARVEQIIPLIQEFLRYQLNQFNNNLEKLIRQKFTSLQPSVEWKFYEAAWRQLSRGQNESAGTETIPVRFPQVYPLYGAVDIRNSSVERHKAVHQDLANQLAAIDEIFSDANFPSSWDRPEQLREESYQCQHKLIAGLSPEDEPEMALFLDQEVNPYFRSLSSRHPSLEVLIQRYFAQVDPATGLFNQALKRYERSMDWLNVTVNEYIDAEEKKLQTVFPHYFERYRTDGTEYTIFVGQSIAPGFEFTQAVNRRLFHWQLTSMLEMAHLTHRLLPNLPLPLQTTQLILAHSQPVDISFRHDERRFDVEGSYSIRYEVLKKRIDKALIEGTQERLTQPDTIALVYSHSSEIAGYLPFITQMQESGQLKSNVEYLDLEPMQGVVHLKALRIHINYTDSTQA</sequence>
<dbReference type="RefSeq" id="WP_182457747.1">
    <property type="nucleotide sequence ID" value="NZ_CP059732.1"/>
</dbReference>
<protein>
    <submittedName>
        <fullName evidence="1">GAF domain-containing protein</fullName>
    </submittedName>
</protein>
<reference evidence="1 2" key="1">
    <citation type="submission" date="2020-07" db="EMBL/GenBank/DDBJ databases">
        <title>Spirosoma foliorum sp. nov., isolated from the leaves on the Nejang mountain Korea, Republic of.</title>
        <authorList>
            <person name="Ho H."/>
            <person name="Lee Y.-J."/>
            <person name="Nurcahyanto D.-A."/>
            <person name="Kim S.-G."/>
        </authorList>
    </citation>
    <scope>NUCLEOTIDE SEQUENCE [LARGE SCALE GENOMIC DNA]</scope>
    <source>
        <strain evidence="1 2">PL0136</strain>
    </source>
</reference>
<keyword evidence="2" id="KW-1185">Reference proteome</keyword>
<dbReference type="AlphaFoldDB" id="A0A7G5GP41"/>
<proteinExistence type="predicted"/>
<dbReference type="KEGG" id="sfol:H3H32_21880"/>
<name>A0A7G5GP41_9BACT</name>
<accession>A0A7G5GP41</accession>
<dbReference type="SUPFAM" id="SSF55781">
    <property type="entry name" value="GAF domain-like"/>
    <property type="match status" value="1"/>
</dbReference>
<evidence type="ECO:0000313" key="1">
    <source>
        <dbReference type="EMBL" id="QMW00633.1"/>
    </source>
</evidence>
<dbReference type="EMBL" id="CP059732">
    <property type="protein sequence ID" value="QMW00633.1"/>
    <property type="molecule type" value="Genomic_DNA"/>
</dbReference>
<dbReference type="InterPro" id="IPR029016">
    <property type="entry name" value="GAF-like_dom_sf"/>
</dbReference>
<gene>
    <name evidence="1" type="ORF">H3H32_21880</name>
</gene>
<dbReference type="Gene3D" id="3.30.450.40">
    <property type="match status" value="1"/>
</dbReference>